<evidence type="ECO:0000313" key="2">
    <source>
        <dbReference type="EMBL" id="MDQ2095046.1"/>
    </source>
</evidence>
<evidence type="ECO:0000313" key="3">
    <source>
        <dbReference type="Proteomes" id="UP001227162"/>
    </source>
</evidence>
<evidence type="ECO:0000259" key="1">
    <source>
        <dbReference type="PROSITE" id="PS51186"/>
    </source>
</evidence>
<sequence>MVLSHDFMREMHPGEEPKVERLLQKAFRSNDEARLVKALRKSGAIAGEMVVNGPEGIAGYLALSEMAGPKGWLCLAPVAVHPDHQGQGIGRRMCGMITEWARLAGRTVVVLGEVEFYERCGFSAARAARLSGPYPIDHTLLAGPGTDAPEETLVYPAAFG</sequence>
<reference evidence="2" key="1">
    <citation type="submission" date="2022-07" db="EMBL/GenBank/DDBJ databases">
        <authorList>
            <person name="Otstavnykh N."/>
            <person name="Isaeva M."/>
            <person name="Bystritskaya E."/>
        </authorList>
    </citation>
    <scope>NUCLEOTIDE SEQUENCE</scope>
    <source>
        <strain evidence="2">10Alg 79</strain>
    </source>
</reference>
<organism evidence="2 3">
    <name type="scientific">Rhodalgimonas zhirmunskyi</name>
    <dbReference type="NCBI Taxonomy" id="2964767"/>
    <lineage>
        <taxon>Bacteria</taxon>
        <taxon>Pseudomonadati</taxon>
        <taxon>Pseudomonadota</taxon>
        <taxon>Alphaproteobacteria</taxon>
        <taxon>Rhodobacterales</taxon>
        <taxon>Roseobacteraceae</taxon>
        <taxon>Rhodalgimonas</taxon>
    </lineage>
</organism>
<dbReference type="InterPro" id="IPR016181">
    <property type="entry name" value="Acyl_CoA_acyltransferase"/>
</dbReference>
<gene>
    <name evidence="2" type="ORF">NOI20_13065</name>
</gene>
<name>A0AAJ1X610_9RHOB</name>
<comment type="caution">
    <text evidence="2">The sequence shown here is derived from an EMBL/GenBank/DDBJ whole genome shotgun (WGS) entry which is preliminary data.</text>
</comment>
<dbReference type="RefSeq" id="WP_317626648.1">
    <property type="nucleotide sequence ID" value="NZ_JANFFA010000003.1"/>
</dbReference>
<feature type="domain" description="N-acetyltransferase" evidence="1">
    <location>
        <begin position="6"/>
        <end position="146"/>
    </location>
</feature>
<accession>A0AAJ1X610</accession>
<keyword evidence="3" id="KW-1185">Reference proteome</keyword>
<proteinExistence type="predicted"/>
<dbReference type="GO" id="GO:0016747">
    <property type="term" value="F:acyltransferase activity, transferring groups other than amino-acyl groups"/>
    <property type="evidence" value="ECO:0007669"/>
    <property type="project" value="InterPro"/>
</dbReference>
<dbReference type="CDD" id="cd04301">
    <property type="entry name" value="NAT_SF"/>
    <property type="match status" value="1"/>
</dbReference>
<reference evidence="2" key="2">
    <citation type="submission" date="2023-04" db="EMBL/GenBank/DDBJ databases">
        <title>'Rhodoalgimonas zhirmunskyi' gen. nov., isolated from a red alga.</title>
        <authorList>
            <person name="Nedashkovskaya O.I."/>
            <person name="Otstavnykh N.Y."/>
            <person name="Bystritskaya E.P."/>
            <person name="Balabanova L.A."/>
            <person name="Isaeva M.P."/>
        </authorList>
    </citation>
    <scope>NUCLEOTIDE SEQUENCE</scope>
    <source>
        <strain evidence="2">10Alg 79</strain>
    </source>
</reference>
<dbReference type="Proteomes" id="UP001227162">
    <property type="component" value="Unassembled WGS sequence"/>
</dbReference>
<dbReference type="AlphaFoldDB" id="A0AAJ1X610"/>
<dbReference type="PROSITE" id="PS51186">
    <property type="entry name" value="GNAT"/>
    <property type="match status" value="1"/>
</dbReference>
<protein>
    <submittedName>
        <fullName evidence="2">N-acetyltransferase</fullName>
    </submittedName>
</protein>
<dbReference type="Gene3D" id="3.40.630.30">
    <property type="match status" value="1"/>
</dbReference>
<dbReference type="SUPFAM" id="SSF55729">
    <property type="entry name" value="Acyl-CoA N-acyltransferases (Nat)"/>
    <property type="match status" value="1"/>
</dbReference>
<dbReference type="EMBL" id="JANFFA010000003">
    <property type="protein sequence ID" value="MDQ2095046.1"/>
    <property type="molecule type" value="Genomic_DNA"/>
</dbReference>
<dbReference type="Pfam" id="PF13508">
    <property type="entry name" value="Acetyltransf_7"/>
    <property type="match status" value="1"/>
</dbReference>
<dbReference type="InterPro" id="IPR000182">
    <property type="entry name" value="GNAT_dom"/>
</dbReference>